<keyword evidence="1" id="KW-0732">Signal</keyword>
<dbReference type="EMBL" id="JARIHO010000116">
    <property type="protein sequence ID" value="KAJ7302411.1"/>
    <property type="molecule type" value="Genomic_DNA"/>
</dbReference>
<organism evidence="2 3">
    <name type="scientific">Mycena albidolilacea</name>
    <dbReference type="NCBI Taxonomy" id="1033008"/>
    <lineage>
        <taxon>Eukaryota</taxon>
        <taxon>Fungi</taxon>
        <taxon>Dikarya</taxon>
        <taxon>Basidiomycota</taxon>
        <taxon>Agaricomycotina</taxon>
        <taxon>Agaricomycetes</taxon>
        <taxon>Agaricomycetidae</taxon>
        <taxon>Agaricales</taxon>
        <taxon>Marasmiineae</taxon>
        <taxon>Mycenaceae</taxon>
        <taxon>Mycena</taxon>
    </lineage>
</organism>
<accession>A0AAD6YZM8</accession>
<reference evidence="2" key="1">
    <citation type="submission" date="2023-03" db="EMBL/GenBank/DDBJ databases">
        <title>Massive genome expansion in bonnet fungi (Mycena s.s.) driven by repeated elements and novel gene families across ecological guilds.</title>
        <authorList>
            <consortium name="Lawrence Berkeley National Laboratory"/>
            <person name="Harder C.B."/>
            <person name="Miyauchi S."/>
            <person name="Viragh M."/>
            <person name="Kuo A."/>
            <person name="Thoen E."/>
            <person name="Andreopoulos B."/>
            <person name="Lu D."/>
            <person name="Skrede I."/>
            <person name="Drula E."/>
            <person name="Henrissat B."/>
            <person name="Morin E."/>
            <person name="Kohler A."/>
            <person name="Barry K."/>
            <person name="LaButti K."/>
            <person name="Morin E."/>
            <person name="Salamov A."/>
            <person name="Lipzen A."/>
            <person name="Mereny Z."/>
            <person name="Hegedus B."/>
            <person name="Baldrian P."/>
            <person name="Stursova M."/>
            <person name="Weitz H."/>
            <person name="Taylor A."/>
            <person name="Grigoriev I.V."/>
            <person name="Nagy L.G."/>
            <person name="Martin F."/>
            <person name="Kauserud H."/>
        </authorList>
    </citation>
    <scope>NUCLEOTIDE SEQUENCE</scope>
    <source>
        <strain evidence="2">CBHHK002</strain>
    </source>
</reference>
<protein>
    <submittedName>
        <fullName evidence="2">Uncharacterized protein</fullName>
    </submittedName>
</protein>
<evidence type="ECO:0000256" key="1">
    <source>
        <dbReference type="SAM" id="SignalP"/>
    </source>
</evidence>
<keyword evidence="3" id="KW-1185">Reference proteome</keyword>
<sequence>MWCKLAVLPLLACLAGTAAGAPMASQSLVARTSTLSPAHQAAIKDVYEQLMQIKQDISNDDTNISTVTAASGAGVEKRGAPASTTGDVILSLAGALLLALF</sequence>
<gene>
    <name evidence="2" type="ORF">DFH08DRAFT_73237</name>
</gene>
<feature type="chain" id="PRO_5042122902" evidence="1">
    <location>
        <begin position="21"/>
        <end position="101"/>
    </location>
</feature>
<comment type="caution">
    <text evidence="2">The sequence shown here is derived from an EMBL/GenBank/DDBJ whole genome shotgun (WGS) entry which is preliminary data.</text>
</comment>
<dbReference type="AlphaFoldDB" id="A0AAD6YZM8"/>
<evidence type="ECO:0000313" key="3">
    <source>
        <dbReference type="Proteomes" id="UP001218218"/>
    </source>
</evidence>
<name>A0AAD6YZM8_9AGAR</name>
<dbReference type="Proteomes" id="UP001218218">
    <property type="component" value="Unassembled WGS sequence"/>
</dbReference>
<proteinExistence type="predicted"/>
<evidence type="ECO:0000313" key="2">
    <source>
        <dbReference type="EMBL" id="KAJ7302411.1"/>
    </source>
</evidence>
<feature type="signal peptide" evidence="1">
    <location>
        <begin position="1"/>
        <end position="20"/>
    </location>
</feature>